<evidence type="ECO:0000313" key="1">
    <source>
        <dbReference type="EMBL" id="UOQ54320.1"/>
    </source>
</evidence>
<keyword evidence="2" id="KW-1185">Reference proteome</keyword>
<dbReference type="RefSeq" id="WP_244720962.1">
    <property type="nucleotide sequence ID" value="NZ_CP095049.1"/>
</dbReference>
<protein>
    <submittedName>
        <fullName evidence="1">Uncharacterized protein</fullName>
    </submittedName>
</protein>
<sequence length="50" mass="5742">MDTEKFDELMRQAAEHYPEQTDADAGWQLLLSKFDQATSSPTQLLPDCRL</sequence>
<reference evidence="1 2" key="1">
    <citation type="submission" date="2022-04" db="EMBL/GenBank/DDBJ databases">
        <title>Hymenobacter sp. isolated from the air.</title>
        <authorList>
            <person name="Won M."/>
            <person name="Lee C.-M."/>
            <person name="Woen H.-Y."/>
            <person name="Kwon S.-W."/>
        </authorList>
    </citation>
    <scope>NUCLEOTIDE SEQUENCE [LARGE SCALE GENOMIC DNA]</scope>
    <source>
        <strain evidence="2">5116 S-27</strain>
    </source>
</reference>
<name>A0ABY4FD23_9BACT</name>
<accession>A0ABY4FD23</accession>
<evidence type="ECO:0000313" key="2">
    <source>
        <dbReference type="Proteomes" id="UP000831785"/>
    </source>
</evidence>
<proteinExistence type="predicted"/>
<organism evidence="1 2">
    <name type="scientific">Hymenobacter cellulosivorans</name>
    <dbReference type="NCBI Taxonomy" id="2932249"/>
    <lineage>
        <taxon>Bacteria</taxon>
        <taxon>Pseudomonadati</taxon>
        <taxon>Bacteroidota</taxon>
        <taxon>Cytophagia</taxon>
        <taxon>Cytophagales</taxon>
        <taxon>Hymenobacteraceae</taxon>
        <taxon>Hymenobacter</taxon>
    </lineage>
</organism>
<dbReference type="EMBL" id="CP095049">
    <property type="protein sequence ID" value="UOQ54320.1"/>
    <property type="molecule type" value="Genomic_DNA"/>
</dbReference>
<gene>
    <name evidence="1" type="ORF">MUN80_06065</name>
</gene>
<dbReference type="Proteomes" id="UP000831785">
    <property type="component" value="Chromosome"/>
</dbReference>